<dbReference type="InParanoid" id="A0A0C3BNT3"/>
<evidence type="ECO:0000313" key="2">
    <source>
        <dbReference type="EMBL" id="KIM78992.1"/>
    </source>
</evidence>
<feature type="region of interest" description="Disordered" evidence="1">
    <location>
        <begin position="20"/>
        <end position="43"/>
    </location>
</feature>
<dbReference type="AlphaFoldDB" id="A0A0C3BNT3"/>
<proteinExistence type="predicted"/>
<reference evidence="3" key="2">
    <citation type="submission" date="2015-01" db="EMBL/GenBank/DDBJ databases">
        <title>Evolutionary Origins and Diversification of the Mycorrhizal Mutualists.</title>
        <authorList>
            <consortium name="DOE Joint Genome Institute"/>
            <consortium name="Mycorrhizal Genomics Consortium"/>
            <person name="Kohler A."/>
            <person name="Kuo A."/>
            <person name="Nagy L.G."/>
            <person name="Floudas D."/>
            <person name="Copeland A."/>
            <person name="Barry K.W."/>
            <person name="Cichocki N."/>
            <person name="Veneault-Fourrey C."/>
            <person name="LaButti K."/>
            <person name="Lindquist E.A."/>
            <person name="Lipzen A."/>
            <person name="Lundell T."/>
            <person name="Morin E."/>
            <person name="Murat C."/>
            <person name="Riley R."/>
            <person name="Ohm R."/>
            <person name="Sun H."/>
            <person name="Tunlid A."/>
            <person name="Henrissat B."/>
            <person name="Grigoriev I.V."/>
            <person name="Hibbett D.S."/>
            <person name="Martin F."/>
        </authorList>
    </citation>
    <scope>NUCLEOTIDE SEQUENCE [LARGE SCALE GENOMIC DNA]</scope>
    <source>
        <strain evidence="3">F 1598</strain>
    </source>
</reference>
<reference evidence="2 3" key="1">
    <citation type="submission" date="2014-04" db="EMBL/GenBank/DDBJ databases">
        <authorList>
            <consortium name="DOE Joint Genome Institute"/>
            <person name="Kuo A."/>
            <person name="Tarkka M."/>
            <person name="Buscot F."/>
            <person name="Kohler A."/>
            <person name="Nagy L.G."/>
            <person name="Floudas D."/>
            <person name="Copeland A."/>
            <person name="Barry K.W."/>
            <person name="Cichocki N."/>
            <person name="Veneault-Fourrey C."/>
            <person name="LaButti K."/>
            <person name="Lindquist E.A."/>
            <person name="Lipzen A."/>
            <person name="Lundell T."/>
            <person name="Morin E."/>
            <person name="Murat C."/>
            <person name="Sun H."/>
            <person name="Tunlid A."/>
            <person name="Henrissat B."/>
            <person name="Grigoriev I.V."/>
            <person name="Hibbett D.S."/>
            <person name="Martin F."/>
            <person name="Nordberg H.P."/>
            <person name="Cantor M.N."/>
            <person name="Hua S.X."/>
        </authorList>
    </citation>
    <scope>NUCLEOTIDE SEQUENCE [LARGE SCALE GENOMIC DNA]</scope>
    <source>
        <strain evidence="2 3">F 1598</strain>
    </source>
</reference>
<name>A0A0C3BNT3_PILCF</name>
<evidence type="ECO:0000313" key="3">
    <source>
        <dbReference type="Proteomes" id="UP000054166"/>
    </source>
</evidence>
<protein>
    <submittedName>
        <fullName evidence="2">Uncharacterized protein</fullName>
    </submittedName>
</protein>
<organism evidence="2 3">
    <name type="scientific">Piloderma croceum (strain F 1598)</name>
    <dbReference type="NCBI Taxonomy" id="765440"/>
    <lineage>
        <taxon>Eukaryota</taxon>
        <taxon>Fungi</taxon>
        <taxon>Dikarya</taxon>
        <taxon>Basidiomycota</taxon>
        <taxon>Agaricomycotina</taxon>
        <taxon>Agaricomycetes</taxon>
        <taxon>Agaricomycetidae</taxon>
        <taxon>Atheliales</taxon>
        <taxon>Atheliaceae</taxon>
        <taxon>Piloderma</taxon>
    </lineage>
</organism>
<dbReference type="HOGENOM" id="CLU_2758700_0_0_1"/>
<gene>
    <name evidence="2" type="ORF">PILCRDRAFT_823854</name>
</gene>
<evidence type="ECO:0000256" key="1">
    <source>
        <dbReference type="SAM" id="MobiDB-lite"/>
    </source>
</evidence>
<accession>A0A0C3BNT3</accession>
<sequence>MNKLATTPGQGRIIITAKNGVKRRHKSENTKRKKKGPASNLVERKDVYSPVILVNDDKRTDLDHTLSYTS</sequence>
<feature type="compositionally biased region" description="Basic residues" evidence="1">
    <location>
        <begin position="20"/>
        <end position="36"/>
    </location>
</feature>
<keyword evidence="3" id="KW-1185">Reference proteome</keyword>
<dbReference type="EMBL" id="KN833012">
    <property type="protein sequence ID" value="KIM78992.1"/>
    <property type="molecule type" value="Genomic_DNA"/>
</dbReference>
<dbReference type="Proteomes" id="UP000054166">
    <property type="component" value="Unassembled WGS sequence"/>
</dbReference>